<accession>A0A1G2THQ5</accession>
<dbReference type="EMBL" id="MHVR01000004">
    <property type="protein sequence ID" value="OHA96835.1"/>
    <property type="molecule type" value="Genomic_DNA"/>
</dbReference>
<dbReference type="Proteomes" id="UP000178175">
    <property type="component" value="Unassembled WGS sequence"/>
</dbReference>
<dbReference type="PANTHER" id="PTHR30121">
    <property type="entry name" value="UNCHARACTERIZED PROTEIN YJGR-RELATED"/>
    <property type="match status" value="1"/>
</dbReference>
<gene>
    <name evidence="1" type="ORF">A3C70_00360</name>
</gene>
<dbReference type="CDD" id="cd01127">
    <property type="entry name" value="TrwB_TraG_TraD_VirD4"/>
    <property type="match status" value="1"/>
</dbReference>
<dbReference type="InterPro" id="IPR051162">
    <property type="entry name" value="T4SS_component"/>
</dbReference>
<organism evidence="1 2">
    <name type="scientific">Candidatus Zambryskibacteria bacterium RIFCSPHIGHO2_02_FULL_43_14</name>
    <dbReference type="NCBI Taxonomy" id="1802748"/>
    <lineage>
        <taxon>Bacteria</taxon>
        <taxon>Candidatus Zambryskiibacteriota</taxon>
    </lineage>
</organism>
<evidence type="ECO:0000313" key="1">
    <source>
        <dbReference type="EMBL" id="OHA96835.1"/>
    </source>
</evidence>
<dbReference type="Pfam" id="PF02534">
    <property type="entry name" value="T4SS-DNA_transf"/>
    <property type="match status" value="1"/>
</dbReference>
<dbReference type="InterPro" id="IPR003688">
    <property type="entry name" value="TraG/VirD4"/>
</dbReference>
<reference evidence="1 2" key="1">
    <citation type="journal article" date="2016" name="Nat. Commun.">
        <title>Thousands of microbial genomes shed light on interconnected biogeochemical processes in an aquifer system.</title>
        <authorList>
            <person name="Anantharaman K."/>
            <person name="Brown C.T."/>
            <person name="Hug L.A."/>
            <person name="Sharon I."/>
            <person name="Castelle C.J."/>
            <person name="Probst A.J."/>
            <person name="Thomas B.C."/>
            <person name="Singh A."/>
            <person name="Wilkins M.J."/>
            <person name="Karaoz U."/>
            <person name="Brodie E.L."/>
            <person name="Williams K.H."/>
            <person name="Hubbard S.S."/>
            <person name="Banfield J.F."/>
        </authorList>
    </citation>
    <scope>NUCLEOTIDE SEQUENCE [LARGE SCALE GENOMIC DNA]</scope>
</reference>
<dbReference type="Gene3D" id="3.40.50.300">
    <property type="entry name" value="P-loop containing nucleotide triphosphate hydrolases"/>
    <property type="match status" value="2"/>
</dbReference>
<dbReference type="PANTHER" id="PTHR30121:SF11">
    <property type="entry name" value="AAA+ ATPASE DOMAIN-CONTAINING PROTEIN"/>
    <property type="match status" value="1"/>
</dbReference>
<evidence type="ECO:0000313" key="2">
    <source>
        <dbReference type="Proteomes" id="UP000178175"/>
    </source>
</evidence>
<name>A0A1G2THQ5_9BACT</name>
<dbReference type="GO" id="GO:0016020">
    <property type="term" value="C:membrane"/>
    <property type="evidence" value="ECO:0007669"/>
    <property type="project" value="InterPro"/>
</dbReference>
<comment type="caution">
    <text evidence="1">The sequence shown here is derived from an EMBL/GenBank/DDBJ whole genome shotgun (WGS) entry which is preliminary data.</text>
</comment>
<dbReference type="SUPFAM" id="SSF52540">
    <property type="entry name" value="P-loop containing nucleoside triphosphate hydrolases"/>
    <property type="match status" value="1"/>
</dbReference>
<protein>
    <submittedName>
        <fullName evidence="1">Uncharacterized protein</fullName>
    </submittedName>
</protein>
<dbReference type="InterPro" id="IPR027417">
    <property type="entry name" value="P-loop_NTPase"/>
</dbReference>
<sequence>MPLDVPKEGTFIGWNSHRGQESKVFIAPEDRMRHFYVIGQTGTGKTTLLKNMIIQDIKDGHGACFIDPHGSDVVDILANIPQERYKDIIYFDPASVERPMALNMLEFDRRFPEQKTFVVNEMFSIFQKLYGAVPESMGPMFEQYFRNATMLVIEDPDSGSTLIDVSRVMSNKAFRDMKLSKCKNPIVVQFWREIAEKAGGESSLANIVPYITSKFDVFLSNDIMRPIVAQEKSSFNMREVMDSQKILLVNLSKGRLGDINSHLIGLILVGKILMAALSRVDSFGKEMPDFHLYLDEFQNITTDSIATILSEARKYRLTLSIAHQFIGQLDEKIKNAVFGNVGSMAVFRVGAEDAEFLEKQFTPVFTKTDLVNLDNFNAYIRLLAGGRPAKPFNVRITAPEKGIPEQVDILKELSSLSFGKPRAEIEEEVMRKYADLSSK</sequence>
<dbReference type="AlphaFoldDB" id="A0A1G2THQ5"/>
<proteinExistence type="predicted"/>